<name>A0A1F6BWN9_9BACT</name>
<dbReference type="NCBIfam" id="TIGR00449">
    <property type="entry name" value="tgt_general"/>
    <property type="match status" value="1"/>
</dbReference>
<dbReference type="EC" id="2.4.2.29" evidence="4"/>
<dbReference type="UniPathway" id="UPA00392"/>
<keyword evidence="4" id="KW-0862">Zinc</keyword>
<dbReference type="PANTHER" id="PTHR46499:SF1">
    <property type="entry name" value="QUEUINE TRNA-RIBOSYLTRANSFERASE"/>
    <property type="match status" value="1"/>
</dbReference>
<organism evidence="6 7">
    <name type="scientific">Candidatus Kaiserbacteria bacterium GWA2_50_9</name>
    <dbReference type="NCBI Taxonomy" id="1798474"/>
    <lineage>
        <taxon>Bacteria</taxon>
        <taxon>Candidatus Kaiseribacteriota</taxon>
    </lineage>
</organism>
<comment type="pathway">
    <text evidence="4">tRNA modification; tRNA-queuosine biosynthesis.</text>
</comment>
<comment type="catalytic activity">
    <reaction evidence="4">
        <text>7-aminomethyl-7-carbaguanine + guanosine(34) in tRNA = 7-aminomethyl-7-carbaguanosine(34) in tRNA + guanine</text>
        <dbReference type="Rhea" id="RHEA:24104"/>
        <dbReference type="Rhea" id="RHEA-COMP:10341"/>
        <dbReference type="Rhea" id="RHEA-COMP:10342"/>
        <dbReference type="ChEBI" id="CHEBI:16235"/>
        <dbReference type="ChEBI" id="CHEBI:58703"/>
        <dbReference type="ChEBI" id="CHEBI:74269"/>
        <dbReference type="ChEBI" id="CHEBI:82833"/>
        <dbReference type="EC" id="2.4.2.29"/>
    </reaction>
</comment>
<dbReference type="PANTHER" id="PTHR46499">
    <property type="entry name" value="QUEUINE TRNA-RIBOSYLTRANSFERASE"/>
    <property type="match status" value="1"/>
</dbReference>
<comment type="similarity">
    <text evidence="4">Belongs to the queuine tRNA-ribosyltransferase family.</text>
</comment>
<dbReference type="EMBL" id="MFKN01000002">
    <property type="protein sequence ID" value="OGG41238.1"/>
    <property type="molecule type" value="Genomic_DNA"/>
</dbReference>
<dbReference type="HAMAP" id="MF_00168">
    <property type="entry name" value="Q_tRNA_Tgt"/>
    <property type="match status" value="1"/>
</dbReference>
<keyword evidence="4" id="KW-0671">Queuosine biosynthesis</keyword>
<reference evidence="6 7" key="1">
    <citation type="journal article" date="2016" name="Nat. Commun.">
        <title>Thousands of microbial genomes shed light on interconnected biogeochemical processes in an aquifer system.</title>
        <authorList>
            <person name="Anantharaman K."/>
            <person name="Brown C.T."/>
            <person name="Hug L.A."/>
            <person name="Sharon I."/>
            <person name="Castelle C.J."/>
            <person name="Probst A.J."/>
            <person name="Thomas B.C."/>
            <person name="Singh A."/>
            <person name="Wilkins M.J."/>
            <person name="Karaoz U."/>
            <person name="Brodie E.L."/>
            <person name="Williams K.H."/>
            <person name="Hubbard S.S."/>
            <person name="Banfield J.F."/>
        </authorList>
    </citation>
    <scope>NUCLEOTIDE SEQUENCE [LARGE SCALE GENOMIC DNA]</scope>
</reference>
<feature type="domain" description="tRNA-guanine(15) transglycosylase-like" evidence="5">
    <location>
        <begin position="13"/>
        <end position="356"/>
    </location>
</feature>
<comment type="caution">
    <text evidence="6">The sequence shown here is derived from an EMBL/GenBank/DDBJ whole genome shotgun (WGS) entry which is preliminary data.</text>
</comment>
<evidence type="ECO:0000259" key="5">
    <source>
        <dbReference type="Pfam" id="PF01702"/>
    </source>
</evidence>
<feature type="binding site" evidence="4">
    <location>
        <position position="187"/>
    </location>
    <ligand>
        <name>substrate</name>
    </ligand>
</feature>
<comment type="cofactor">
    <cofactor evidence="4">
        <name>Zn(2+)</name>
        <dbReference type="ChEBI" id="CHEBI:29105"/>
    </cofactor>
    <text evidence="4">Binds 1 zinc ion per subunit.</text>
</comment>
<dbReference type="Proteomes" id="UP000179014">
    <property type="component" value="Unassembled WGS sequence"/>
</dbReference>
<keyword evidence="4" id="KW-0479">Metal-binding</keyword>
<evidence type="ECO:0000256" key="3">
    <source>
        <dbReference type="ARBA" id="ARBA00022694"/>
    </source>
</evidence>
<feature type="binding site" evidence="4">
    <location>
        <begin position="91"/>
        <end position="95"/>
    </location>
    <ligand>
        <name>substrate</name>
    </ligand>
</feature>
<feature type="binding site" evidence="4">
    <location>
        <position position="307"/>
    </location>
    <ligand>
        <name>Zn(2+)</name>
        <dbReference type="ChEBI" id="CHEBI:29105"/>
    </ligand>
</feature>
<feature type="binding site" evidence="4">
    <location>
        <position position="214"/>
    </location>
    <ligand>
        <name>substrate</name>
    </ligand>
</feature>
<accession>A0A1F6BWN9</accession>
<dbReference type="Gene3D" id="3.20.20.105">
    <property type="entry name" value="Queuine tRNA-ribosyltransferase-like"/>
    <property type="match status" value="1"/>
</dbReference>
<dbReference type="Pfam" id="PF01702">
    <property type="entry name" value="TGT"/>
    <property type="match status" value="1"/>
</dbReference>
<keyword evidence="2 4" id="KW-0808">Transferase</keyword>
<keyword evidence="1 4" id="KW-0328">Glycosyltransferase</keyword>
<proteinExistence type="inferred from homology"/>
<evidence type="ECO:0000313" key="6">
    <source>
        <dbReference type="EMBL" id="OGG41238.1"/>
    </source>
</evidence>
<feature type="binding site" evidence="4">
    <location>
        <position position="333"/>
    </location>
    <ligand>
        <name>Zn(2+)</name>
        <dbReference type="ChEBI" id="CHEBI:29105"/>
    </ligand>
</feature>
<evidence type="ECO:0000256" key="2">
    <source>
        <dbReference type="ARBA" id="ARBA00022679"/>
    </source>
</evidence>
<dbReference type="InterPro" id="IPR002616">
    <property type="entry name" value="tRNA_ribo_trans-like"/>
</dbReference>
<sequence length="366" mass="40954">MAGRFRVEHSSGAARAGILKTAHGSVETPFFMPCATKGSVKLLSNEEVEKAGTECMISNAFVLSMKPGVEVIEKFHGLHNFMGWQKPLFTDSGGFQVLSDNFRLKLSDDGVLFRNPFTGKQVLFSPEESIRIQNALGSDVAMCLDDVPKAGEKIERIKEAVERTSLWAERCAEAHSNKKQMLYGIVQGGTNKDLRKRSAEKIISLGFDGIALGGLAIGEPLKKMHETIEATIPLLPEEKPRYLMGVGSVEDMVKAIEMGVDCFDSAFPTRTARHGRAFTSRGNMNIDSAEHRFSEKPLDEKCGCFVCKDYSRALIHHLFRTKEENALKYLSFHNLYFVQHMLARIREKIFDNDFHASAFLKNLQQK</sequence>
<feature type="active site" description="Proton acceptor" evidence="4">
    <location>
        <position position="91"/>
    </location>
</feature>
<comment type="function">
    <text evidence="4">Catalyzes the base-exchange of a guanine (G) residue with the queuine precursor 7-aminomethyl-7-deazaguanine (PreQ1) at position 34 (anticodon wobble position) in tRNAs with GU(N) anticodons (tRNA-Asp, -Asn, -His and -Tyr). Catalysis occurs through a double-displacement mechanism. The nucleophile active site attacks the C1' of nucleotide 34 to detach the guanine base from the RNA, forming a covalent enzyme-RNA intermediate. The proton acceptor active site deprotonates the incoming PreQ1, allowing a nucleophilic attack on the C1' of the ribose to form the product. After dissociation, two additional enzymatic reactions on the tRNA convert PreQ1 to queuine (Q), resulting in the hypermodified nucleoside queuosine (7-(((4,5-cis-dihydroxy-2-cyclopenten-1-yl)amino)methyl)-7-deazaguanosine).</text>
</comment>
<protein>
    <recommendedName>
        <fullName evidence="4">Queuine tRNA-ribosyltransferase</fullName>
        <ecNumber evidence="4">2.4.2.29</ecNumber>
    </recommendedName>
    <alternativeName>
        <fullName evidence="4">Guanine insertion enzyme</fullName>
    </alternativeName>
    <alternativeName>
        <fullName evidence="4">tRNA-guanine transglycosylase</fullName>
    </alternativeName>
</protein>
<dbReference type="GO" id="GO:0008479">
    <property type="term" value="F:tRNA-guanosine(34) queuine transglycosylase activity"/>
    <property type="evidence" value="ECO:0007669"/>
    <property type="project" value="UniProtKB-UniRule"/>
</dbReference>
<keyword evidence="3 4" id="KW-0819">tRNA processing</keyword>
<dbReference type="GO" id="GO:0008616">
    <property type="term" value="P:tRNA queuosine(34) biosynthetic process"/>
    <property type="evidence" value="ECO:0007669"/>
    <property type="project" value="UniProtKB-UniRule"/>
</dbReference>
<feature type="region of interest" description="RNA binding" evidence="4">
    <location>
        <begin position="245"/>
        <end position="251"/>
    </location>
</feature>
<dbReference type="GO" id="GO:0046872">
    <property type="term" value="F:metal ion binding"/>
    <property type="evidence" value="ECO:0007669"/>
    <property type="project" value="UniProtKB-KW"/>
</dbReference>
<dbReference type="SUPFAM" id="SSF51713">
    <property type="entry name" value="tRNA-guanine transglycosylase"/>
    <property type="match status" value="1"/>
</dbReference>
<feature type="binding site" evidence="4">
    <location>
        <position position="304"/>
    </location>
    <ligand>
        <name>Zn(2+)</name>
        <dbReference type="ChEBI" id="CHEBI:29105"/>
    </ligand>
</feature>
<comment type="subunit">
    <text evidence="4">Homodimer. Within each dimer, one monomer is responsible for RNA recognition and catalysis, while the other monomer binds to the replacement base PreQ1.</text>
</comment>
<evidence type="ECO:0000256" key="4">
    <source>
        <dbReference type="HAMAP-Rule" id="MF_00168"/>
    </source>
</evidence>
<feature type="region of interest" description="RNA binding; important for wobble base 34 recognition" evidence="4">
    <location>
        <begin position="269"/>
        <end position="273"/>
    </location>
</feature>
<dbReference type="STRING" id="1798474.A2118_03455"/>
<dbReference type="InterPro" id="IPR004803">
    <property type="entry name" value="TGT"/>
</dbReference>
<feature type="active site" description="Nucleophile" evidence="4">
    <location>
        <position position="264"/>
    </location>
</feature>
<evidence type="ECO:0000256" key="1">
    <source>
        <dbReference type="ARBA" id="ARBA00022676"/>
    </source>
</evidence>
<gene>
    <name evidence="4" type="primary">tgt</name>
    <name evidence="6" type="ORF">A2118_03455</name>
</gene>
<feature type="binding site" evidence="4">
    <location>
        <position position="145"/>
    </location>
    <ligand>
        <name>substrate</name>
    </ligand>
</feature>
<evidence type="ECO:0000313" key="7">
    <source>
        <dbReference type="Proteomes" id="UP000179014"/>
    </source>
</evidence>
<feature type="binding site" evidence="4">
    <location>
        <position position="302"/>
    </location>
    <ligand>
        <name>Zn(2+)</name>
        <dbReference type="ChEBI" id="CHEBI:29105"/>
    </ligand>
</feature>
<dbReference type="InterPro" id="IPR050076">
    <property type="entry name" value="ArchSynthase1/Queuine_TRR"/>
</dbReference>
<dbReference type="InterPro" id="IPR036511">
    <property type="entry name" value="TGT-like_sf"/>
</dbReference>
<dbReference type="GO" id="GO:0005829">
    <property type="term" value="C:cytosol"/>
    <property type="evidence" value="ECO:0007669"/>
    <property type="project" value="TreeGrafter"/>
</dbReference>
<dbReference type="AlphaFoldDB" id="A0A1F6BWN9"/>
<dbReference type="NCBIfam" id="TIGR00430">
    <property type="entry name" value="Q_tRNA_tgt"/>
    <property type="match status" value="1"/>
</dbReference>